<name>A0AAU8I207_9XANT</name>
<dbReference type="InterPro" id="IPR012910">
    <property type="entry name" value="Plug_dom"/>
</dbReference>
<protein>
    <submittedName>
        <fullName evidence="20">TonB-dependent receptor</fullName>
    </submittedName>
</protein>
<dbReference type="PANTHER" id="PTHR32552:SF68">
    <property type="entry name" value="FERRICHROME OUTER MEMBRANE TRANSPORTER_PHAGE RECEPTOR"/>
    <property type="match status" value="1"/>
</dbReference>
<dbReference type="CDD" id="cd01347">
    <property type="entry name" value="ligand_gated_channel"/>
    <property type="match status" value="1"/>
</dbReference>
<evidence type="ECO:0000256" key="6">
    <source>
        <dbReference type="ARBA" id="ARBA00022692"/>
    </source>
</evidence>
<evidence type="ECO:0000313" key="19">
    <source>
        <dbReference type="EMBL" id="MCI2260925.1"/>
    </source>
</evidence>
<evidence type="ECO:0000256" key="8">
    <source>
        <dbReference type="ARBA" id="ARBA00023004"/>
    </source>
</evidence>
<keyword evidence="5" id="KW-0410">Iron transport</keyword>
<evidence type="ECO:0000256" key="7">
    <source>
        <dbReference type="ARBA" id="ARBA00022729"/>
    </source>
</evidence>
<reference evidence="20" key="3">
    <citation type="submission" date="2023-08" db="EMBL/GenBank/DDBJ databases">
        <title>Complete genome sequence of Xanthomonas indica.</title>
        <authorList>
            <person name="Patil P.B."/>
            <person name="Rana R."/>
        </authorList>
    </citation>
    <scope>NUCLEOTIDE SEQUENCE</scope>
    <source>
        <strain evidence="20">PPL560</strain>
    </source>
</reference>
<dbReference type="RefSeq" id="WP_242159035.1">
    <property type="nucleotide sequence ID" value="NZ_CP131914.1"/>
</dbReference>
<evidence type="ECO:0000256" key="13">
    <source>
        <dbReference type="ARBA" id="ARBA00023237"/>
    </source>
</evidence>
<dbReference type="Gene3D" id="2.40.170.20">
    <property type="entry name" value="TonB-dependent receptor, beta-barrel domain"/>
    <property type="match status" value="1"/>
</dbReference>
<dbReference type="EMBL" id="JAKJPQ010000003">
    <property type="protein sequence ID" value="MCI2260925.1"/>
    <property type="molecule type" value="Genomic_DNA"/>
</dbReference>
<comment type="similarity">
    <text evidence="2 14 15">Belongs to the TonB-dependent receptor family.</text>
</comment>
<dbReference type="GO" id="GO:0015344">
    <property type="term" value="F:siderophore uptake transmembrane transporter activity"/>
    <property type="evidence" value="ECO:0007669"/>
    <property type="project" value="TreeGrafter"/>
</dbReference>
<dbReference type="InterPro" id="IPR037066">
    <property type="entry name" value="Plug_dom_sf"/>
</dbReference>
<keyword evidence="4 14" id="KW-1134">Transmembrane beta strand</keyword>
<dbReference type="GO" id="GO:0015891">
    <property type="term" value="P:siderophore transport"/>
    <property type="evidence" value="ECO:0007669"/>
    <property type="project" value="InterPro"/>
</dbReference>
<gene>
    <name evidence="19" type="ORF">L3V74_05175</name>
    <name evidence="20" type="ORF">Q7W82_14140</name>
</gene>
<organism evidence="20">
    <name type="scientific">Xanthomonas indica</name>
    <dbReference type="NCBI Taxonomy" id="2912242"/>
    <lineage>
        <taxon>Bacteria</taxon>
        <taxon>Pseudomonadati</taxon>
        <taxon>Pseudomonadota</taxon>
        <taxon>Gammaproteobacteria</taxon>
        <taxon>Lysobacterales</taxon>
        <taxon>Lysobacteraceae</taxon>
        <taxon>Xanthomonas</taxon>
    </lineage>
</organism>
<dbReference type="PROSITE" id="PS52016">
    <property type="entry name" value="TONB_DEPENDENT_REC_3"/>
    <property type="match status" value="1"/>
</dbReference>
<evidence type="ECO:0000256" key="1">
    <source>
        <dbReference type="ARBA" id="ARBA00004571"/>
    </source>
</evidence>
<evidence type="ECO:0000259" key="17">
    <source>
        <dbReference type="Pfam" id="PF00593"/>
    </source>
</evidence>
<dbReference type="PANTHER" id="PTHR32552">
    <property type="entry name" value="FERRICHROME IRON RECEPTOR-RELATED"/>
    <property type="match status" value="1"/>
</dbReference>
<dbReference type="SUPFAM" id="SSF56935">
    <property type="entry name" value="Porins"/>
    <property type="match status" value="1"/>
</dbReference>
<dbReference type="InterPro" id="IPR010105">
    <property type="entry name" value="TonB_sidphr_rcpt"/>
</dbReference>
<dbReference type="GO" id="GO:0038023">
    <property type="term" value="F:signaling receptor activity"/>
    <property type="evidence" value="ECO:0007669"/>
    <property type="project" value="InterPro"/>
</dbReference>
<feature type="signal peptide" evidence="16">
    <location>
        <begin position="1"/>
        <end position="32"/>
    </location>
</feature>
<evidence type="ECO:0000256" key="15">
    <source>
        <dbReference type="RuleBase" id="RU003357"/>
    </source>
</evidence>
<dbReference type="GO" id="GO:0009279">
    <property type="term" value="C:cell outer membrane"/>
    <property type="evidence" value="ECO:0007669"/>
    <property type="project" value="UniProtKB-SubCell"/>
</dbReference>
<evidence type="ECO:0000256" key="14">
    <source>
        <dbReference type="PROSITE-ProRule" id="PRU01360"/>
    </source>
</evidence>
<accession>A0AAU8I207</accession>
<keyword evidence="8" id="KW-0408">Iron</keyword>
<evidence type="ECO:0000256" key="10">
    <source>
        <dbReference type="ARBA" id="ARBA00023077"/>
    </source>
</evidence>
<dbReference type="NCBIfam" id="TIGR01783">
    <property type="entry name" value="TonB-siderophor"/>
    <property type="match status" value="1"/>
</dbReference>
<comment type="subcellular location">
    <subcellularLocation>
        <location evidence="1 14">Cell outer membrane</location>
        <topology evidence="1 14">Multi-pass membrane protein</topology>
    </subcellularLocation>
</comment>
<evidence type="ECO:0000313" key="21">
    <source>
        <dbReference type="Proteomes" id="UP001430647"/>
    </source>
</evidence>
<evidence type="ECO:0000313" key="20">
    <source>
        <dbReference type="EMBL" id="XCI79411.1"/>
    </source>
</evidence>
<evidence type="ECO:0000256" key="11">
    <source>
        <dbReference type="ARBA" id="ARBA00023136"/>
    </source>
</evidence>
<keyword evidence="6 14" id="KW-0812">Transmembrane</keyword>
<dbReference type="AlphaFoldDB" id="A0AAU8I207"/>
<dbReference type="EMBL" id="CP131914">
    <property type="protein sequence ID" value="XCI79411.1"/>
    <property type="molecule type" value="Genomic_DNA"/>
</dbReference>
<feature type="chain" id="PRO_5043896830" evidence="16">
    <location>
        <begin position="33"/>
        <end position="793"/>
    </location>
</feature>
<proteinExistence type="inferred from homology"/>
<keyword evidence="13 14" id="KW-0998">Cell outer membrane</keyword>
<keyword evidence="9" id="KW-0406">Ion transport</keyword>
<evidence type="ECO:0000259" key="18">
    <source>
        <dbReference type="Pfam" id="PF07715"/>
    </source>
</evidence>
<keyword evidence="10 15" id="KW-0798">TonB box</keyword>
<dbReference type="Pfam" id="PF00593">
    <property type="entry name" value="TonB_dep_Rec_b-barrel"/>
    <property type="match status" value="1"/>
</dbReference>
<dbReference type="InterPro" id="IPR036942">
    <property type="entry name" value="Beta-barrel_TonB_sf"/>
</dbReference>
<evidence type="ECO:0000256" key="4">
    <source>
        <dbReference type="ARBA" id="ARBA00022452"/>
    </source>
</evidence>
<feature type="domain" description="TonB-dependent receptor plug" evidence="18">
    <location>
        <begin position="155"/>
        <end position="251"/>
    </location>
</feature>
<evidence type="ECO:0000256" key="12">
    <source>
        <dbReference type="ARBA" id="ARBA00023170"/>
    </source>
</evidence>
<dbReference type="KEGG" id="xin:Q7W82_14140"/>
<evidence type="ECO:0000256" key="9">
    <source>
        <dbReference type="ARBA" id="ARBA00023065"/>
    </source>
</evidence>
<dbReference type="Gene3D" id="3.55.50.30">
    <property type="match status" value="1"/>
</dbReference>
<keyword evidence="21" id="KW-1185">Reference proteome</keyword>
<sequence>MSPIKSPHKPTPFRSTALYAALTLALPAGVHAQQQDGPAATTQVAPEPLNFSIPAGPLSATLEAIARISGKSIQFQEKDVQGIGAPAISGQTTAQGAVQAAVSGSGLTMASASDGSIRVFVQQLDSVTVTAKRDEAETGFHASRSSTGTRGDSDLRDVPQSITVLTAKVLETQQSATVEDALRNVAGVVVQPATQGSSGFNIRGFGANAATLSNGLTNPNSVKTNVAGVERVEVLKGPQALLAGANAIGGTLNIVTKKPTTEPIRNASVSYGSHAERTGTLDLAGAINGSKEFSYRLITSATRASRSFAGYDGRSQHYGLGEVRWKTADTDFIFGVSADDSHTPIDRYTVAIRGFIEPPPSTLPGNRSNGVDADTRSVFYTLQHSFSDALEFNSRMQRVSTDLDLALWTPQFPISVSNLLLSYSGTITRSNQTTTSGDHYLSYRFATGPVEQRLVAGVNHTDYSFDQTQYNGPRAVVRFDQPTQSPFPALVRSDGSRSYRSYSPQEQLGLYLQDTLKWEQWTLVAGLRHTRMDTGPGFITVYTNPPTPDMTTPKRSFSKNTVNAGLIYNLDANTSIYGSYAEGFMPLFSDLTICGTSSSSTPPTQSKSRELGIKSNVDDRFSWSAAVFQIDQFNLLQRNRALNCNTLIDGQRSRGVELEAAGNPMPGLNLIFNYSYNKRESLFDPDLLPGAGPRTQVSLWSTYDFQSERLRDLSVAFGISAWDDSVLGIRKGQPSAPGGARIDTGIAYTQPRWSLRLGVKNLANRMLYGFSNSTLFVPVYDKRTFTLTYQFKL</sequence>
<evidence type="ECO:0000256" key="2">
    <source>
        <dbReference type="ARBA" id="ARBA00009810"/>
    </source>
</evidence>
<reference evidence="19 21" key="1">
    <citation type="journal article" date="2022" name="Curr. Microbiol.">
        <title>Xanthomonas indica sp. nov., a Novel Member of Non-Pathogenic Xanthomonas Community from Healthy Rice Seeds.</title>
        <authorList>
            <person name="Rana R."/>
            <person name="Madhavan V.N."/>
            <person name="Saroha T."/>
            <person name="Bansal K."/>
            <person name="Kaur A."/>
            <person name="Sonti R.V."/>
            <person name="Patel H.K."/>
            <person name="Patil P.B."/>
        </authorList>
    </citation>
    <scope>NUCLEOTIDE SEQUENCE [LARGE SCALE GENOMIC DNA]</scope>
    <source>
        <strain evidence="19 21">PPL560</strain>
    </source>
</reference>
<evidence type="ECO:0000256" key="3">
    <source>
        <dbReference type="ARBA" id="ARBA00022448"/>
    </source>
</evidence>
<keyword evidence="7 16" id="KW-0732">Signal</keyword>
<evidence type="ECO:0000256" key="16">
    <source>
        <dbReference type="SAM" id="SignalP"/>
    </source>
</evidence>
<dbReference type="InterPro" id="IPR000531">
    <property type="entry name" value="Beta-barrel_TonB"/>
</dbReference>
<keyword evidence="11 14" id="KW-0472">Membrane</keyword>
<dbReference type="Gene3D" id="2.170.130.10">
    <property type="entry name" value="TonB-dependent receptor, plug domain"/>
    <property type="match status" value="1"/>
</dbReference>
<dbReference type="InterPro" id="IPR039426">
    <property type="entry name" value="TonB-dep_rcpt-like"/>
</dbReference>
<keyword evidence="12 20" id="KW-0675">Receptor</keyword>
<dbReference type="Pfam" id="PF07715">
    <property type="entry name" value="Plug"/>
    <property type="match status" value="1"/>
</dbReference>
<keyword evidence="3 14" id="KW-0813">Transport</keyword>
<evidence type="ECO:0000256" key="5">
    <source>
        <dbReference type="ARBA" id="ARBA00022496"/>
    </source>
</evidence>
<feature type="domain" description="TonB-dependent receptor-like beta-barrel" evidence="17">
    <location>
        <begin position="313"/>
        <end position="762"/>
    </location>
</feature>
<dbReference type="Proteomes" id="UP001430647">
    <property type="component" value="Unassembled WGS sequence"/>
</dbReference>
<reference evidence="19" key="2">
    <citation type="submission" date="2022-01" db="EMBL/GenBank/DDBJ databases">
        <authorList>
            <person name="Rana R."/>
            <person name="Patil P.B."/>
        </authorList>
    </citation>
    <scope>NUCLEOTIDE SEQUENCE</scope>
    <source>
        <strain evidence="19">PPL560</strain>
    </source>
</reference>